<dbReference type="InterPro" id="IPR001926">
    <property type="entry name" value="TrpB-like_PALP"/>
</dbReference>
<dbReference type="PANTHER" id="PTHR10314">
    <property type="entry name" value="CYSTATHIONINE BETA-SYNTHASE"/>
    <property type="match status" value="1"/>
</dbReference>
<dbReference type="GO" id="GO:0016740">
    <property type="term" value="F:transferase activity"/>
    <property type="evidence" value="ECO:0007669"/>
    <property type="project" value="UniProtKB-KW"/>
</dbReference>
<reference evidence="6 7" key="1">
    <citation type="submission" date="2016-10" db="EMBL/GenBank/DDBJ databases">
        <authorList>
            <person name="de Groot N.N."/>
        </authorList>
    </citation>
    <scope>NUCLEOTIDE SEQUENCE [LARGE SCALE GENOMIC DNA]</scope>
    <source>
        <strain evidence="6 7">DSM 527</strain>
    </source>
</reference>
<accession>A0A1G8B855</accession>
<evidence type="ECO:0000256" key="4">
    <source>
        <dbReference type="ARBA" id="ARBA00022898"/>
    </source>
</evidence>
<dbReference type="InterPro" id="IPR023927">
    <property type="entry name" value="SbnA"/>
</dbReference>
<dbReference type="InterPro" id="IPR036052">
    <property type="entry name" value="TrpB-like_PALP_sf"/>
</dbReference>
<keyword evidence="4" id="KW-0663">Pyridoxal phosphate</keyword>
<proteinExistence type="predicted"/>
<comment type="cofactor">
    <cofactor evidence="1">
        <name>pyridoxal 5'-phosphate</name>
        <dbReference type="ChEBI" id="CHEBI:597326"/>
    </cofactor>
</comment>
<evidence type="ECO:0000256" key="2">
    <source>
        <dbReference type="ARBA" id="ARBA00011738"/>
    </source>
</evidence>
<keyword evidence="3" id="KW-0808">Transferase</keyword>
<dbReference type="EMBL" id="FNBN01000010">
    <property type="protein sequence ID" value="SDH29321.1"/>
    <property type="molecule type" value="Genomic_DNA"/>
</dbReference>
<evidence type="ECO:0000259" key="5">
    <source>
        <dbReference type="Pfam" id="PF00291"/>
    </source>
</evidence>
<dbReference type="NCBIfam" id="TIGR03945">
    <property type="entry name" value="PLP_SbnA_fam"/>
    <property type="match status" value="1"/>
</dbReference>
<organism evidence="6 7">
    <name type="scientific">Chitinophaga filiformis</name>
    <name type="common">Myxococcus filiformis</name>
    <name type="synonym">Flexibacter filiformis</name>
    <dbReference type="NCBI Taxonomy" id="104663"/>
    <lineage>
        <taxon>Bacteria</taxon>
        <taxon>Pseudomonadati</taxon>
        <taxon>Bacteroidota</taxon>
        <taxon>Chitinophagia</taxon>
        <taxon>Chitinophagales</taxon>
        <taxon>Chitinophagaceae</taxon>
        <taxon>Chitinophaga</taxon>
    </lineage>
</organism>
<evidence type="ECO:0000313" key="7">
    <source>
        <dbReference type="Proteomes" id="UP000199045"/>
    </source>
</evidence>
<protein>
    <submittedName>
        <fullName evidence="6">Cysteine synthase A</fullName>
    </submittedName>
</protein>
<dbReference type="OrthoDB" id="9808024at2"/>
<comment type="subunit">
    <text evidence="2">Homodimer.</text>
</comment>
<evidence type="ECO:0000313" key="6">
    <source>
        <dbReference type="EMBL" id="SDH29321.1"/>
    </source>
</evidence>
<feature type="domain" description="Tryptophan synthase beta chain-like PALP" evidence="5">
    <location>
        <begin position="28"/>
        <end position="310"/>
    </location>
</feature>
<dbReference type="GO" id="GO:0030170">
    <property type="term" value="F:pyridoxal phosphate binding"/>
    <property type="evidence" value="ECO:0007669"/>
    <property type="project" value="InterPro"/>
</dbReference>
<dbReference type="CDD" id="cd01561">
    <property type="entry name" value="CBS_like"/>
    <property type="match status" value="1"/>
</dbReference>
<evidence type="ECO:0000256" key="3">
    <source>
        <dbReference type="ARBA" id="ARBA00022679"/>
    </source>
</evidence>
<dbReference type="InterPro" id="IPR050214">
    <property type="entry name" value="Cys_Synth/Cystath_Beta-Synth"/>
</dbReference>
<dbReference type="STRING" id="104663.SAMN04488121_110190"/>
<dbReference type="AlphaFoldDB" id="A0A1G8B855"/>
<dbReference type="Proteomes" id="UP000199045">
    <property type="component" value="Unassembled WGS sequence"/>
</dbReference>
<dbReference type="SUPFAM" id="SSF53686">
    <property type="entry name" value="Tryptophan synthase beta subunit-like PLP-dependent enzymes"/>
    <property type="match status" value="1"/>
</dbReference>
<name>A0A1G8B855_CHIFI</name>
<gene>
    <name evidence="6" type="ORF">SAMN04488121_110190</name>
</gene>
<evidence type="ECO:0000256" key="1">
    <source>
        <dbReference type="ARBA" id="ARBA00001933"/>
    </source>
</evidence>
<dbReference type="InterPro" id="IPR000634">
    <property type="entry name" value="Ser/Thr_deHydtase_PyrdxlP-BS"/>
</dbReference>
<dbReference type="Gene3D" id="3.40.50.1100">
    <property type="match status" value="2"/>
</dbReference>
<dbReference type="RefSeq" id="WP_089837604.1">
    <property type="nucleotide sequence ID" value="NZ_FNBN01000010.1"/>
</dbReference>
<dbReference type="Pfam" id="PF00291">
    <property type="entry name" value="PALP"/>
    <property type="match status" value="1"/>
</dbReference>
<dbReference type="GO" id="GO:1901605">
    <property type="term" value="P:alpha-amino acid metabolic process"/>
    <property type="evidence" value="ECO:0007669"/>
    <property type="project" value="UniProtKB-ARBA"/>
</dbReference>
<dbReference type="PROSITE" id="PS00165">
    <property type="entry name" value="DEHYDRATASE_SER_THR"/>
    <property type="match status" value="1"/>
</dbReference>
<sequence length="338" mass="37768">MNLHSLPEGIHRSEEKLLLDKLNYIGNFIGQTPVRELPHDQIRLFVKLEYNNYSGSIKDRAVYNILLNGIRSGVINSNTTIVESSSGNFAVSLASICKCLGLRSIVVIDPNINRSYEQILRRIATRVVKVSKRDATGGYLLTRLDMVEEICRQEEHIFWTNQYGNADNYLAYYNGLGIELNQTFDKLDYVFIGVSTGGTIAGISRRIKQKFPHVKVVAVDVEGSVIFGTPPAKRYISGLGSSKVPGMIKEAIIDQVIHVSEINVVRGCQELFDRYAIFGGGSTGAMYYAVKDFFAAAHPGNNHHVLFLCPDKGYPYMDTIYNEEWVNRTLLNAPVPVP</sequence>